<proteinExistence type="predicted"/>
<evidence type="ECO:0000313" key="1">
    <source>
        <dbReference type="EMBL" id="KAK4027283.1"/>
    </source>
</evidence>
<protein>
    <submittedName>
        <fullName evidence="1">Uncharacterized protein</fullName>
    </submittedName>
</protein>
<reference evidence="1 2" key="1">
    <citation type="journal article" date="2023" name="Nucleic Acids Res.">
        <title>The hologenome of Daphnia magna reveals possible DNA methylation and microbiome-mediated evolution of the host genome.</title>
        <authorList>
            <person name="Chaturvedi A."/>
            <person name="Li X."/>
            <person name="Dhandapani V."/>
            <person name="Marshall H."/>
            <person name="Kissane S."/>
            <person name="Cuenca-Cambronero M."/>
            <person name="Asole G."/>
            <person name="Calvet F."/>
            <person name="Ruiz-Romero M."/>
            <person name="Marangio P."/>
            <person name="Guigo R."/>
            <person name="Rago D."/>
            <person name="Mirbahai L."/>
            <person name="Eastwood N."/>
            <person name="Colbourne J.K."/>
            <person name="Zhou J."/>
            <person name="Mallon E."/>
            <person name="Orsini L."/>
        </authorList>
    </citation>
    <scope>NUCLEOTIDE SEQUENCE [LARGE SCALE GENOMIC DNA]</scope>
    <source>
        <strain evidence="1">LRV0_1</strain>
    </source>
</reference>
<sequence length="101" mass="11519">MHQPRMESITGEKGPGMEDDQYKNLVFTFWKIVLDHCLFSESWIISRDEPWIICMSWLHQTLLNSAGLMLAPPTGCDNTDQQMKTIDISSTVDVSSTIELN</sequence>
<gene>
    <name evidence="1" type="ORF">OUZ56_016294</name>
</gene>
<name>A0ABR0AQN5_9CRUS</name>
<evidence type="ECO:0000313" key="2">
    <source>
        <dbReference type="Proteomes" id="UP001234178"/>
    </source>
</evidence>
<comment type="caution">
    <text evidence="1">The sequence shown here is derived from an EMBL/GenBank/DDBJ whole genome shotgun (WGS) entry which is preliminary data.</text>
</comment>
<dbReference type="EMBL" id="JAOYFB010000038">
    <property type="protein sequence ID" value="KAK4027283.1"/>
    <property type="molecule type" value="Genomic_DNA"/>
</dbReference>
<keyword evidence="2" id="KW-1185">Reference proteome</keyword>
<accession>A0ABR0AQN5</accession>
<organism evidence="1 2">
    <name type="scientific">Daphnia magna</name>
    <dbReference type="NCBI Taxonomy" id="35525"/>
    <lineage>
        <taxon>Eukaryota</taxon>
        <taxon>Metazoa</taxon>
        <taxon>Ecdysozoa</taxon>
        <taxon>Arthropoda</taxon>
        <taxon>Crustacea</taxon>
        <taxon>Branchiopoda</taxon>
        <taxon>Diplostraca</taxon>
        <taxon>Cladocera</taxon>
        <taxon>Anomopoda</taxon>
        <taxon>Daphniidae</taxon>
        <taxon>Daphnia</taxon>
    </lineage>
</organism>
<dbReference type="Proteomes" id="UP001234178">
    <property type="component" value="Unassembled WGS sequence"/>
</dbReference>